<evidence type="ECO:0000259" key="4">
    <source>
        <dbReference type="Pfam" id="PF06094"/>
    </source>
</evidence>
<dbReference type="GO" id="GO:0003839">
    <property type="term" value="F:gamma-glutamylcyclotransferase activity"/>
    <property type="evidence" value="ECO:0007669"/>
    <property type="project" value="InterPro"/>
</dbReference>
<proteinExistence type="predicted"/>
<protein>
    <submittedName>
        <fullName evidence="5">Gamma-glutamylcyclotransferase</fullName>
    </submittedName>
</protein>
<dbReference type="PANTHER" id="PTHR12935">
    <property type="entry name" value="GAMMA-GLUTAMYLCYCLOTRANSFERASE"/>
    <property type="match status" value="1"/>
</dbReference>
<name>A0A919YHC5_9BACL</name>
<evidence type="ECO:0000256" key="3">
    <source>
        <dbReference type="PIRSR" id="PIRSR617939-2"/>
    </source>
</evidence>
<evidence type="ECO:0000256" key="1">
    <source>
        <dbReference type="ARBA" id="ARBA00023239"/>
    </source>
</evidence>
<comment type="caution">
    <text evidence="5">The sequence shown here is derived from an EMBL/GenBank/DDBJ whole genome shotgun (WGS) entry which is preliminary data.</text>
</comment>
<accession>A0A919YHC5</accession>
<feature type="active site" description="Proton acceptor" evidence="2">
    <location>
        <position position="71"/>
    </location>
</feature>
<dbReference type="AlphaFoldDB" id="A0A919YHC5"/>
<dbReference type="CDD" id="cd06661">
    <property type="entry name" value="GGCT_like"/>
    <property type="match status" value="1"/>
</dbReference>
<dbReference type="Pfam" id="PF06094">
    <property type="entry name" value="GGACT"/>
    <property type="match status" value="1"/>
</dbReference>
<evidence type="ECO:0000313" key="5">
    <source>
        <dbReference type="EMBL" id="GIO49628.1"/>
    </source>
</evidence>
<dbReference type="RefSeq" id="WP_120463223.1">
    <property type="nucleotide sequence ID" value="NZ_AP025343.1"/>
</dbReference>
<dbReference type="PANTHER" id="PTHR12935:SF0">
    <property type="entry name" value="GAMMA-GLUTAMYLCYCLOTRANSFERASE"/>
    <property type="match status" value="1"/>
</dbReference>
<reference evidence="5 6" key="1">
    <citation type="submission" date="2021-03" db="EMBL/GenBank/DDBJ databases">
        <title>Antimicrobial resistance genes in bacteria isolated from Japanese honey, and their potential for conferring macrolide and lincosamide resistance in the American foulbrood pathogen Paenibacillus larvae.</title>
        <authorList>
            <person name="Okamoto M."/>
            <person name="Kumagai M."/>
            <person name="Kanamori H."/>
            <person name="Takamatsu D."/>
        </authorList>
    </citation>
    <scope>NUCLEOTIDE SEQUENCE [LARGE SCALE GENOMIC DNA]</scope>
    <source>
        <strain evidence="5 6">J34TS1</strain>
    </source>
</reference>
<dbReference type="Proteomes" id="UP000682811">
    <property type="component" value="Unassembled WGS sequence"/>
</dbReference>
<evidence type="ECO:0000313" key="6">
    <source>
        <dbReference type="Proteomes" id="UP000682811"/>
    </source>
</evidence>
<keyword evidence="1" id="KW-0456">Lyase</keyword>
<feature type="domain" description="Gamma-glutamylcyclotransferase AIG2-like" evidence="4">
    <location>
        <begin position="5"/>
        <end position="115"/>
    </location>
</feature>
<dbReference type="InterPro" id="IPR017939">
    <property type="entry name" value="G-Glutamylcylcotransferase"/>
</dbReference>
<dbReference type="EMBL" id="BORT01000023">
    <property type="protein sequence ID" value="GIO49628.1"/>
    <property type="molecule type" value="Genomic_DNA"/>
</dbReference>
<dbReference type="Gene3D" id="3.10.490.10">
    <property type="entry name" value="Gamma-glutamyl cyclotransferase-like"/>
    <property type="match status" value="1"/>
</dbReference>
<organism evidence="5 6">
    <name type="scientific">Paenibacillus azoreducens</name>
    <dbReference type="NCBI Taxonomy" id="116718"/>
    <lineage>
        <taxon>Bacteria</taxon>
        <taxon>Bacillati</taxon>
        <taxon>Bacillota</taxon>
        <taxon>Bacilli</taxon>
        <taxon>Bacillales</taxon>
        <taxon>Paenibacillaceae</taxon>
        <taxon>Paenibacillus</taxon>
    </lineage>
</organism>
<dbReference type="InterPro" id="IPR009288">
    <property type="entry name" value="AIG2-like_dom"/>
</dbReference>
<sequence>MKPYVAYGSNMHIKQMKMRCPDAYIIGIGCIEDHELVFKRVATISKHIGLFVPVVLWMISERDEIALDHYEGVSVGLYRKEIIKIKLESISVKNDVFNESDLPIELGAMVYIMNAESRPISAPTRIYYETILEGYQQNNIDVRPLSVAAIKSDYRDTDYYEGYRTARRRR</sequence>
<dbReference type="InterPro" id="IPR013024">
    <property type="entry name" value="GGCT-like"/>
</dbReference>
<feature type="binding site" evidence="3">
    <location>
        <begin position="4"/>
        <end position="9"/>
    </location>
    <ligand>
        <name>substrate</name>
    </ligand>
</feature>
<gene>
    <name evidence="5" type="ORF">J34TS1_43930</name>
</gene>
<evidence type="ECO:0000256" key="2">
    <source>
        <dbReference type="PIRSR" id="PIRSR617939-1"/>
    </source>
</evidence>
<keyword evidence="6" id="KW-1185">Reference proteome</keyword>
<feature type="binding site" evidence="3">
    <location>
        <position position="127"/>
    </location>
    <ligand>
        <name>substrate</name>
    </ligand>
</feature>
<dbReference type="GeneID" id="73383872"/>
<dbReference type="SUPFAM" id="SSF110857">
    <property type="entry name" value="Gamma-glutamyl cyclotransferase-like"/>
    <property type="match status" value="1"/>
</dbReference>
<dbReference type="InterPro" id="IPR036568">
    <property type="entry name" value="GGCT-like_sf"/>
</dbReference>